<keyword evidence="2" id="KW-0732">Signal</keyword>
<evidence type="ECO:0000313" key="4">
    <source>
        <dbReference type="Proteomes" id="UP001218188"/>
    </source>
</evidence>
<keyword evidence="4" id="KW-1185">Reference proteome</keyword>
<comment type="caution">
    <text evidence="3">The sequence shown here is derived from an EMBL/GenBank/DDBJ whole genome shotgun (WGS) entry which is preliminary data.</text>
</comment>
<evidence type="ECO:0008006" key="5">
    <source>
        <dbReference type="Google" id="ProtNLM"/>
    </source>
</evidence>
<feature type="signal peptide" evidence="2">
    <location>
        <begin position="1"/>
        <end position="19"/>
    </location>
</feature>
<keyword evidence="1" id="KW-0812">Transmembrane</keyword>
<dbReference type="AlphaFoldDB" id="A0AAD6WYC3"/>
<feature type="transmembrane region" description="Helical" evidence="1">
    <location>
        <begin position="103"/>
        <end position="120"/>
    </location>
</feature>
<accession>A0AAD6WYC3</accession>
<dbReference type="EMBL" id="JARJCM010000097">
    <property type="protein sequence ID" value="KAJ7029797.1"/>
    <property type="molecule type" value="Genomic_DNA"/>
</dbReference>
<evidence type="ECO:0000256" key="2">
    <source>
        <dbReference type="SAM" id="SignalP"/>
    </source>
</evidence>
<protein>
    <recommendedName>
        <fullName evidence="5">Secreted protein</fullName>
    </recommendedName>
</protein>
<evidence type="ECO:0000256" key="1">
    <source>
        <dbReference type="SAM" id="Phobius"/>
    </source>
</evidence>
<sequence>MPLLLLARVVMITRAVVLAERPDFRRGLSASFCLPRRFIDFIFPSYTTLTTLYSTRARLRACSPPQRVPILCVLPRRCVRLGLFLPSSQILPVVPKRRRRCSASFQVFIFIFIFAVLCSLE</sequence>
<dbReference type="Proteomes" id="UP001218188">
    <property type="component" value="Unassembled WGS sequence"/>
</dbReference>
<name>A0AAD6WYC3_9AGAR</name>
<feature type="chain" id="PRO_5042284138" description="Secreted protein" evidence="2">
    <location>
        <begin position="20"/>
        <end position="121"/>
    </location>
</feature>
<keyword evidence="1" id="KW-1133">Transmembrane helix</keyword>
<gene>
    <name evidence="3" type="ORF">C8F04DRAFT_743663</name>
</gene>
<proteinExistence type="predicted"/>
<keyword evidence="1" id="KW-0472">Membrane</keyword>
<evidence type="ECO:0000313" key="3">
    <source>
        <dbReference type="EMBL" id="KAJ7029797.1"/>
    </source>
</evidence>
<reference evidence="3" key="1">
    <citation type="submission" date="2023-03" db="EMBL/GenBank/DDBJ databases">
        <title>Massive genome expansion in bonnet fungi (Mycena s.s.) driven by repeated elements and novel gene families across ecological guilds.</title>
        <authorList>
            <consortium name="Lawrence Berkeley National Laboratory"/>
            <person name="Harder C.B."/>
            <person name="Miyauchi S."/>
            <person name="Viragh M."/>
            <person name="Kuo A."/>
            <person name="Thoen E."/>
            <person name="Andreopoulos B."/>
            <person name="Lu D."/>
            <person name="Skrede I."/>
            <person name="Drula E."/>
            <person name="Henrissat B."/>
            <person name="Morin E."/>
            <person name="Kohler A."/>
            <person name="Barry K."/>
            <person name="LaButti K."/>
            <person name="Morin E."/>
            <person name="Salamov A."/>
            <person name="Lipzen A."/>
            <person name="Mereny Z."/>
            <person name="Hegedus B."/>
            <person name="Baldrian P."/>
            <person name="Stursova M."/>
            <person name="Weitz H."/>
            <person name="Taylor A."/>
            <person name="Grigoriev I.V."/>
            <person name="Nagy L.G."/>
            <person name="Martin F."/>
            <person name="Kauserud H."/>
        </authorList>
    </citation>
    <scope>NUCLEOTIDE SEQUENCE</scope>
    <source>
        <strain evidence="3">CBHHK200</strain>
    </source>
</reference>
<organism evidence="3 4">
    <name type="scientific">Mycena alexandri</name>
    <dbReference type="NCBI Taxonomy" id="1745969"/>
    <lineage>
        <taxon>Eukaryota</taxon>
        <taxon>Fungi</taxon>
        <taxon>Dikarya</taxon>
        <taxon>Basidiomycota</taxon>
        <taxon>Agaricomycotina</taxon>
        <taxon>Agaricomycetes</taxon>
        <taxon>Agaricomycetidae</taxon>
        <taxon>Agaricales</taxon>
        <taxon>Marasmiineae</taxon>
        <taxon>Mycenaceae</taxon>
        <taxon>Mycena</taxon>
    </lineage>
</organism>